<accession>A0A317GJJ5</accession>
<reference evidence="1 2" key="1">
    <citation type="journal article" date="2018" name="Front. Microbiol.">
        <title>Comparative Genomics of the Herbivore Gut Symbiont Lactobacillus reuteri Reveals Genetic Diversity and Lifestyle Adaptation.</title>
        <authorList>
            <person name="Zhao J."/>
        </authorList>
    </citation>
    <scope>NUCLEOTIDE SEQUENCE [LARGE SCALE GENOMIC DNA]</scope>
    <source>
        <strain evidence="1 2">LR12</strain>
    </source>
</reference>
<evidence type="ECO:0000313" key="2">
    <source>
        <dbReference type="Proteomes" id="UP000245866"/>
    </source>
</evidence>
<evidence type="ECO:0000313" key="1">
    <source>
        <dbReference type="EMBL" id="PWT49174.1"/>
    </source>
</evidence>
<feature type="non-terminal residue" evidence="1">
    <location>
        <position position="1"/>
    </location>
</feature>
<dbReference type="AlphaFoldDB" id="A0A317GJJ5"/>
<organism evidence="1 2">
    <name type="scientific">Limosilactobacillus reuteri</name>
    <name type="common">Lactobacillus reuteri</name>
    <dbReference type="NCBI Taxonomy" id="1598"/>
    <lineage>
        <taxon>Bacteria</taxon>
        <taxon>Bacillati</taxon>
        <taxon>Bacillota</taxon>
        <taxon>Bacilli</taxon>
        <taxon>Lactobacillales</taxon>
        <taxon>Lactobacillaceae</taxon>
        <taxon>Limosilactobacillus</taxon>
    </lineage>
</organism>
<dbReference type="EMBL" id="QGHS01000007">
    <property type="protein sequence ID" value="PWT49174.1"/>
    <property type="molecule type" value="Genomic_DNA"/>
</dbReference>
<dbReference type="GO" id="GO:0016787">
    <property type="term" value="F:hydrolase activity"/>
    <property type="evidence" value="ECO:0007669"/>
    <property type="project" value="UniProtKB-KW"/>
</dbReference>
<feature type="non-terminal residue" evidence="1">
    <location>
        <position position="75"/>
    </location>
</feature>
<sequence>FFTGGILNSHGFGSRKIWVAGYGVTSLGVDNANAWQTTDHGIMGIDTSLDFDGAFTTGSVSGNVPQVVIPEPKPV</sequence>
<dbReference type="Proteomes" id="UP000245866">
    <property type="component" value="Unassembled WGS sequence"/>
</dbReference>
<name>A0A317GJJ5_LIMRT</name>
<proteinExistence type="predicted"/>
<keyword evidence="1" id="KW-0378">Hydrolase</keyword>
<gene>
    <name evidence="1" type="ORF">DKZ23_01180</name>
</gene>
<comment type="caution">
    <text evidence="1">The sequence shown here is derived from an EMBL/GenBank/DDBJ whole genome shotgun (WGS) entry which is preliminary data.</text>
</comment>
<protein>
    <submittedName>
        <fullName evidence="1">Glycoside hydrolase family 25</fullName>
    </submittedName>
</protein>